<keyword evidence="2" id="KW-1185">Reference proteome</keyword>
<evidence type="ECO:0000313" key="1">
    <source>
        <dbReference type="EMBL" id="MFB9558104.1"/>
    </source>
</evidence>
<evidence type="ECO:0000313" key="2">
    <source>
        <dbReference type="Proteomes" id="UP001589716"/>
    </source>
</evidence>
<name>A0ABV5QYM8_9ACTN</name>
<sequence>MTSAAAGETLPIAPGYAVHVPASEAVSLAGERTAFRSTVGMEVASRFPAEPPRPNPPI</sequence>
<dbReference type="RefSeq" id="WP_345483869.1">
    <property type="nucleotide sequence ID" value="NZ_BAAAWU010000001.1"/>
</dbReference>
<accession>A0ABV5QYM8</accession>
<comment type="caution">
    <text evidence="1">The sequence shown here is derived from an EMBL/GenBank/DDBJ whole genome shotgun (WGS) entry which is preliminary data.</text>
</comment>
<dbReference type="EMBL" id="JBHMCT010000020">
    <property type="protein sequence ID" value="MFB9558104.1"/>
    <property type="molecule type" value="Genomic_DNA"/>
</dbReference>
<protein>
    <submittedName>
        <fullName evidence="1">Uncharacterized protein</fullName>
    </submittedName>
</protein>
<proteinExistence type="predicted"/>
<reference evidence="1 2" key="1">
    <citation type="submission" date="2024-09" db="EMBL/GenBank/DDBJ databases">
        <authorList>
            <person name="Sun Q."/>
            <person name="Mori K."/>
        </authorList>
    </citation>
    <scope>NUCLEOTIDE SEQUENCE [LARGE SCALE GENOMIC DNA]</scope>
    <source>
        <strain evidence="1 2">JCM 4414</strain>
    </source>
</reference>
<gene>
    <name evidence="1" type="ORF">ACFFTP_28450</name>
</gene>
<organism evidence="1 2">
    <name type="scientific">Streptomyces roseoviridis</name>
    <dbReference type="NCBI Taxonomy" id="67361"/>
    <lineage>
        <taxon>Bacteria</taxon>
        <taxon>Bacillati</taxon>
        <taxon>Actinomycetota</taxon>
        <taxon>Actinomycetes</taxon>
        <taxon>Kitasatosporales</taxon>
        <taxon>Streptomycetaceae</taxon>
        <taxon>Streptomyces</taxon>
    </lineage>
</organism>
<dbReference type="Proteomes" id="UP001589716">
    <property type="component" value="Unassembled WGS sequence"/>
</dbReference>